<accession>A0AAD3NGM5</accession>
<gene>
    <name evidence="2" type="ORF">AKAME5_002292600</name>
</gene>
<name>A0AAD3NGM5_LATJO</name>
<keyword evidence="3" id="KW-1185">Reference proteome</keyword>
<evidence type="ECO:0000313" key="3">
    <source>
        <dbReference type="Proteomes" id="UP001279410"/>
    </source>
</evidence>
<evidence type="ECO:0000256" key="1">
    <source>
        <dbReference type="SAM" id="MobiDB-lite"/>
    </source>
</evidence>
<feature type="compositionally biased region" description="Low complexity" evidence="1">
    <location>
        <begin position="66"/>
        <end position="94"/>
    </location>
</feature>
<organism evidence="2 3">
    <name type="scientific">Lates japonicus</name>
    <name type="common">Japanese lates</name>
    <dbReference type="NCBI Taxonomy" id="270547"/>
    <lineage>
        <taxon>Eukaryota</taxon>
        <taxon>Metazoa</taxon>
        <taxon>Chordata</taxon>
        <taxon>Craniata</taxon>
        <taxon>Vertebrata</taxon>
        <taxon>Euteleostomi</taxon>
        <taxon>Actinopterygii</taxon>
        <taxon>Neopterygii</taxon>
        <taxon>Teleostei</taxon>
        <taxon>Neoteleostei</taxon>
        <taxon>Acanthomorphata</taxon>
        <taxon>Carangaria</taxon>
        <taxon>Carangaria incertae sedis</taxon>
        <taxon>Centropomidae</taxon>
        <taxon>Lates</taxon>
    </lineage>
</organism>
<evidence type="ECO:0000313" key="2">
    <source>
        <dbReference type="EMBL" id="GLD71604.1"/>
    </source>
</evidence>
<comment type="caution">
    <text evidence="2">The sequence shown here is derived from an EMBL/GenBank/DDBJ whole genome shotgun (WGS) entry which is preliminary data.</text>
</comment>
<dbReference type="AlphaFoldDB" id="A0AAD3NGM5"/>
<protein>
    <submittedName>
        <fullName evidence="2">G-protein coupled receptor 157 isoform X2</fullName>
    </submittedName>
</protein>
<sequence length="94" mass="10071">MVGNLSTQVERRKVSLAEEIMPLKWYPSVYLLVSIFPLINRASSTERWLRSNTAHPLLPPSPGSPSPLALSSSATSPSIHPIPSPHASCSPAVG</sequence>
<proteinExistence type="predicted"/>
<feature type="region of interest" description="Disordered" evidence="1">
    <location>
        <begin position="52"/>
        <end position="94"/>
    </location>
</feature>
<keyword evidence="2" id="KW-0675">Receptor</keyword>
<dbReference type="Proteomes" id="UP001279410">
    <property type="component" value="Unassembled WGS sequence"/>
</dbReference>
<dbReference type="EMBL" id="BRZM01000671">
    <property type="protein sequence ID" value="GLD71604.1"/>
    <property type="molecule type" value="Genomic_DNA"/>
</dbReference>
<reference evidence="2" key="1">
    <citation type="submission" date="2022-08" db="EMBL/GenBank/DDBJ databases">
        <title>Genome sequencing of akame (Lates japonicus).</title>
        <authorList>
            <person name="Hashiguchi Y."/>
            <person name="Takahashi H."/>
        </authorList>
    </citation>
    <scope>NUCLEOTIDE SEQUENCE</scope>
    <source>
        <strain evidence="2">Kochi</strain>
    </source>
</reference>